<dbReference type="SUPFAM" id="SSF141371">
    <property type="entry name" value="PilZ domain-like"/>
    <property type="match status" value="1"/>
</dbReference>
<keyword evidence="3" id="KW-1185">Reference proteome</keyword>
<proteinExistence type="predicted"/>
<dbReference type="RefSeq" id="WP_187542012.1">
    <property type="nucleotide sequence ID" value="NZ_CP060717.1"/>
</dbReference>
<dbReference type="Pfam" id="PF07238">
    <property type="entry name" value="PilZ"/>
    <property type="match status" value="1"/>
</dbReference>
<sequence length="101" mass="11277">MAAKFSLDGAMIPRTVKRMFDQRSEERIDAGSQTAVLSLRGRNHVVRLINLSRSGAMLSFHAVPHIGEEVSLQLLDHGEQPGFVRWVRDGQIGIHFARGLE</sequence>
<dbReference type="InterPro" id="IPR009875">
    <property type="entry name" value="PilZ_domain"/>
</dbReference>
<feature type="domain" description="PilZ" evidence="1">
    <location>
        <begin position="22"/>
        <end position="98"/>
    </location>
</feature>
<organism evidence="2 3">
    <name type="scientific">Sphingomonas rhizophila</name>
    <dbReference type="NCBI Taxonomy" id="2071607"/>
    <lineage>
        <taxon>Bacteria</taxon>
        <taxon>Pseudomonadati</taxon>
        <taxon>Pseudomonadota</taxon>
        <taxon>Alphaproteobacteria</taxon>
        <taxon>Sphingomonadales</taxon>
        <taxon>Sphingomonadaceae</taxon>
        <taxon>Sphingomonas</taxon>
    </lineage>
</organism>
<dbReference type="AlphaFoldDB" id="A0A7G9SAY9"/>
<gene>
    <name evidence="2" type="ORF">H9L12_12590</name>
</gene>
<dbReference type="KEGG" id="srhi:H9L12_12590"/>
<evidence type="ECO:0000313" key="2">
    <source>
        <dbReference type="EMBL" id="QNN65014.1"/>
    </source>
</evidence>
<name>A0A7G9SAY9_9SPHN</name>
<accession>A0A7G9SAY9</accession>
<dbReference type="Proteomes" id="UP000515955">
    <property type="component" value="Chromosome"/>
</dbReference>
<protein>
    <submittedName>
        <fullName evidence="2">PilZ domain-containing protein</fullName>
    </submittedName>
</protein>
<evidence type="ECO:0000313" key="3">
    <source>
        <dbReference type="Proteomes" id="UP000515955"/>
    </source>
</evidence>
<dbReference type="EMBL" id="CP060717">
    <property type="protein sequence ID" value="QNN65014.1"/>
    <property type="molecule type" value="Genomic_DNA"/>
</dbReference>
<reference evidence="2 3" key="1">
    <citation type="submission" date="2020-08" db="EMBL/GenBank/DDBJ databases">
        <title>Genome sequence of Sphingomonas rhizophila KACC 19189T.</title>
        <authorList>
            <person name="Hyun D.-W."/>
            <person name="Bae J.-W."/>
        </authorList>
    </citation>
    <scope>NUCLEOTIDE SEQUENCE [LARGE SCALE GENOMIC DNA]</scope>
    <source>
        <strain evidence="2 3">KACC 19189</strain>
    </source>
</reference>
<evidence type="ECO:0000259" key="1">
    <source>
        <dbReference type="Pfam" id="PF07238"/>
    </source>
</evidence>
<dbReference type="GO" id="GO:0035438">
    <property type="term" value="F:cyclic-di-GMP binding"/>
    <property type="evidence" value="ECO:0007669"/>
    <property type="project" value="InterPro"/>
</dbReference>